<dbReference type="HOGENOM" id="CLU_025996_24_0_7"/>
<gene>
    <name evidence="2" type="ordered locus">Nitsa_1393</name>
</gene>
<dbReference type="InterPro" id="IPR029044">
    <property type="entry name" value="Nucleotide-diphossugar_trans"/>
</dbReference>
<dbReference type="AlphaFoldDB" id="E6WZD2"/>
<reference evidence="2 3" key="1">
    <citation type="journal article" date="2011" name="Stand. Genomic Sci.">
        <title>Complete genome sequence of Nitratifractor salsuginis type strain (E9I37-1).</title>
        <authorList>
            <person name="Anderson I."/>
            <person name="Sikorski J."/>
            <person name="Zeytun A."/>
            <person name="Nolan M."/>
            <person name="Lapidus A."/>
            <person name="Lucas S."/>
            <person name="Hammon N."/>
            <person name="Deshpande S."/>
            <person name="Cheng J.F."/>
            <person name="Tapia R."/>
            <person name="Han C."/>
            <person name="Goodwin L."/>
            <person name="Pitluck S."/>
            <person name="Liolios K."/>
            <person name="Pagani I."/>
            <person name="Ivanova N."/>
            <person name="Huntemann M."/>
            <person name="Mavromatis K."/>
            <person name="Ovchinikova G."/>
            <person name="Pati A."/>
            <person name="Chen A."/>
            <person name="Palaniappan K."/>
            <person name="Land M."/>
            <person name="Hauser L."/>
            <person name="Brambilla E.M."/>
            <person name="Ngatchou-Djao O.D."/>
            <person name="Rohde M."/>
            <person name="Tindall B.J."/>
            <person name="Goker M."/>
            <person name="Detter J.C."/>
            <person name="Woyke T."/>
            <person name="Bristow J."/>
            <person name="Eisen J.A."/>
            <person name="Markowitz V."/>
            <person name="Hugenholtz P."/>
            <person name="Klenk H.P."/>
            <person name="Kyrpides N.C."/>
        </authorList>
    </citation>
    <scope>NUCLEOTIDE SEQUENCE [LARGE SCALE GENOMIC DNA]</scope>
    <source>
        <strain evidence="3">DSM 16511 / JCM 12458 / E9I37-1</strain>
    </source>
</reference>
<sequence length="269" mass="30408">MTCTLLISTYNRPDALQRVLQSALKQTHLPDEIVIADDGSGVETRKTIEAVRKTSPIPLLHAWQPDEDFRAAMARNRALAMSRGDYVVMIDGDMLLHPEFIHDHLLLAREGTFLQGGRILLSPEETKKMIETDNPFPHLFSPGISNRLNALRLPILAKLIAQKGSQTLKGIRTCNFSLFRKDILRVNGFDNRFTGWGREDSEFAARLLHSGLRRRELKFAALAAHLYHPEVTRRSLAENDKRLQHTLNRRCTIAVDGVNRFIDPDGGAQ</sequence>
<dbReference type="PANTHER" id="PTHR43685:SF2">
    <property type="entry name" value="GLYCOSYLTRANSFERASE 2-LIKE DOMAIN-CONTAINING PROTEIN"/>
    <property type="match status" value="1"/>
</dbReference>
<evidence type="ECO:0000313" key="2">
    <source>
        <dbReference type="EMBL" id="ADV46644.1"/>
    </source>
</evidence>
<dbReference type="PANTHER" id="PTHR43685">
    <property type="entry name" value="GLYCOSYLTRANSFERASE"/>
    <property type="match status" value="1"/>
</dbReference>
<dbReference type="CDD" id="cd06420">
    <property type="entry name" value="GT2_Chondriotin_Pol_N"/>
    <property type="match status" value="1"/>
</dbReference>
<proteinExistence type="predicted"/>
<dbReference type="SUPFAM" id="SSF53448">
    <property type="entry name" value="Nucleotide-diphospho-sugar transferases"/>
    <property type="match status" value="1"/>
</dbReference>
<dbReference type="eggNOG" id="COG1215">
    <property type="taxonomic scope" value="Bacteria"/>
</dbReference>
<dbReference type="EMBL" id="CP002452">
    <property type="protein sequence ID" value="ADV46644.1"/>
    <property type="molecule type" value="Genomic_DNA"/>
</dbReference>
<evidence type="ECO:0000313" key="3">
    <source>
        <dbReference type="Proteomes" id="UP000008633"/>
    </source>
</evidence>
<protein>
    <submittedName>
        <fullName evidence="2">Glycosyl transferase family 2</fullName>
    </submittedName>
</protein>
<name>E6WZD2_NITSE</name>
<evidence type="ECO:0000259" key="1">
    <source>
        <dbReference type="Pfam" id="PF00535"/>
    </source>
</evidence>
<dbReference type="GO" id="GO:0016740">
    <property type="term" value="F:transferase activity"/>
    <property type="evidence" value="ECO:0007669"/>
    <property type="project" value="UniProtKB-KW"/>
</dbReference>
<dbReference type="RefSeq" id="WP_013554334.1">
    <property type="nucleotide sequence ID" value="NC_014935.1"/>
</dbReference>
<keyword evidence="3" id="KW-1185">Reference proteome</keyword>
<dbReference type="Gene3D" id="3.90.550.10">
    <property type="entry name" value="Spore Coat Polysaccharide Biosynthesis Protein SpsA, Chain A"/>
    <property type="match status" value="1"/>
</dbReference>
<dbReference type="Pfam" id="PF00535">
    <property type="entry name" value="Glycos_transf_2"/>
    <property type="match status" value="1"/>
</dbReference>
<feature type="domain" description="Glycosyltransferase 2-like" evidence="1">
    <location>
        <begin position="5"/>
        <end position="185"/>
    </location>
</feature>
<keyword evidence="2" id="KW-0808">Transferase</keyword>
<dbReference type="InterPro" id="IPR050834">
    <property type="entry name" value="Glycosyltransf_2"/>
</dbReference>
<dbReference type="InterPro" id="IPR001173">
    <property type="entry name" value="Glyco_trans_2-like"/>
</dbReference>
<dbReference type="KEGG" id="nsa:Nitsa_1393"/>
<dbReference type="STRING" id="749222.Nitsa_1393"/>
<reference evidence="3" key="2">
    <citation type="submission" date="2011-01" db="EMBL/GenBank/DDBJ databases">
        <title>The complete genome of Nitratifractor salsuginis DSM 16511.</title>
        <authorList>
            <consortium name="US DOE Joint Genome Institute (JGI-PGF)"/>
            <person name="Lucas S."/>
            <person name="Copeland A."/>
            <person name="Lapidus A."/>
            <person name="Bruce D."/>
            <person name="Goodwin L."/>
            <person name="Pitluck S."/>
            <person name="Kyrpides N."/>
            <person name="Mavromatis K."/>
            <person name="Ivanova N."/>
            <person name="Mikhailova N."/>
            <person name="Zeytun A."/>
            <person name="Detter J.C."/>
            <person name="Tapia R."/>
            <person name="Han C."/>
            <person name="Land M."/>
            <person name="Hauser L."/>
            <person name="Markowitz V."/>
            <person name="Cheng J.-F."/>
            <person name="Hugenholtz P."/>
            <person name="Woyke T."/>
            <person name="Wu D."/>
            <person name="Tindall B."/>
            <person name="Schuetze A."/>
            <person name="Brambilla E."/>
            <person name="Klenk H.-P."/>
            <person name="Eisen J.A."/>
        </authorList>
    </citation>
    <scope>NUCLEOTIDE SEQUENCE [LARGE SCALE GENOMIC DNA]</scope>
    <source>
        <strain evidence="3">DSM 16511 / JCM 12458 / E9I37-1</strain>
    </source>
</reference>
<accession>E6WZD2</accession>
<organism evidence="2 3">
    <name type="scientific">Nitratifractor salsuginis (strain DSM 16511 / JCM 12458 / E9I37-1)</name>
    <dbReference type="NCBI Taxonomy" id="749222"/>
    <lineage>
        <taxon>Bacteria</taxon>
        <taxon>Pseudomonadati</taxon>
        <taxon>Campylobacterota</taxon>
        <taxon>Epsilonproteobacteria</taxon>
        <taxon>Campylobacterales</taxon>
        <taxon>Sulfurovaceae</taxon>
        <taxon>Nitratifractor</taxon>
    </lineage>
</organism>
<dbReference type="Proteomes" id="UP000008633">
    <property type="component" value="Chromosome"/>
</dbReference>